<dbReference type="Gene3D" id="3.10.450.50">
    <property type="match status" value="2"/>
</dbReference>
<evidence type="ECO:0000313" key="2">
    <source>
        <dbReference type="Proteomes" id="UP000315971"/>
    </source>
</evidence>
<name>A0A521CRT9_9SPHI</name>
<evidence type="ECO:0000313" key="1">
    <source>
        <dbReference type="EMBL" id="SMO62142.1"/>
    </source>
</evidence>
<dbReference type="EMBL" id="FXSZ01000004">
    <property type="protein sequence ID" value="SMO62142.1"/>
    <property type="molecule type" value="Genomic_DNA"/>
</dbReference>
<accession>A0A521CRT9</accession>
<evidence type="ECO:0008006" key="3">
    <source>
        <dbReference type="Google" id="ProtNLM"/>
    </source>
</evidence>
<sequence length="313" mass="36104">MCLYLSVHSTKNTIKFFFLIAFIFLSKLGLAQETPKYILELADREQQFNQLSQEKGVKAAFLAVLNERGTVFRPEPINGKFFFKERKEDIPGQLSWEPTWIEVSSDGALGYTTGPFEYRNDPSDPQQANFGQYVSIWVKDKRKWELMLDLGISHAKPPFTPQLTFAEINPEYKRAVMDFIAIEQQKNSRELLKATDELYCSNLNSGLINESYKEYLAQNIRLLRTNNLPILGKTSATKYLNSIKANYEYKPNVAYVAASRDLGYTYGTVTVTTNVKRKMVTSAYNYVRIWRKEEHGYWKIALDIEAPIPPKNQ</sequence>
<dbReference type="InterPro" id="IPR032710">
    <property type="entry name" value="NTF2-like_dom_sf"/>
</dbReference>
<reference evidence="1 2" key="1">
    <citation type="submission" date="2017-05" db="EMBL/GenBank/DDBJ databases">
        <authorList>
            <person name="Varghese N."/>
            <person name="Submissions S."/>
        </authorList>
    </citation>
    <scope>NUCLEOTIDE SEQUENCE [LARGE SCALE GENOMIC DNA]</scope>
    <source>
        <strain evidence="1 2">DSM 21342</strain>
    </source>
</reference>
<dbReference type="SUPFAM" id="SSF54427">
    <property type="entry name" value="NTF2-like"/>
    <property type="match status" value="1"/>
</dbReference>
<keyword evidence="2" id="KW-1185">Reference proteome</keyword>
<dbReference type="Proteomes" id="UP000315971">
    <property type="component" value="Unassembled WGS sequence"/>
</dbReference>
<dbReference type="RefSeq" id="WP_142603350.1">
    <property type="nucleotide sequence ID" value="NZ_FXSZ01000004.1"/>
</dbReference>
<dbReference type="AlphaFoldDB" id="A0A521CRT9"/>
<protein>
    <recommendedName>
        <fullName evidence="3">DUF4440 domain-containing protein</fullName>
    </recommendedName>
</protein>
<proteinExistence type="predicted"/>
<dbReference type="OrthoDB" id="1119084at2"/>
<gene>
    <name evidence="1" type="ORF">SAMN06265350_104291</name>
</gene>
<organism evidence="1 2">
    <name type="scientific">Solitalea koreensis</name>
    <dbReference type="NCBI Taxonomy" id="543615"/>
    <lineage>
        <taxon>Bacteria</taxon>
        <taxon>Pseudomonadati</taxon>
        <taxon>Bacteroidota</taxon>
        <taxon>Sphingobacteriia</taxon>
        <taxon>Sphingobacteriales</taxon>
        <taxon>Sphingobacteriaceae</taxon>
        <taxon>Solitalea</taxon>
    </lineage>
</organism>